<dbReference type="EMBL" id="CAIX01000152">
    <property type="protein sequence ID" value="CCI47104.1"/>
    <property type="molecule type" value="Genomic_DNA"/>
</dbReference>
<feature type="compositionally biased region" description="Basic residues" evidence="1">
    <location>
        <begin position="88"/>
        <end position="103"/>
    </location>
</feature>
<evidence type="ECO:0000256" key="1">
    <source>
        <dbReference type="SAM" id="MobiDB-lite"/>
    </source>
</evidence>
<dbReference type="InParanoid" id="A0A024GKN9"/>
<evidence type="ECO:0000313" key="2">
    <source>
        <dbReference type="EMBL" id="CCI47104.1"/>
    </source>
</evidence>
<evidence type="ECO:0000313" key="3">
    <source>
        <dbReference type="Proteomes" id="UP000053237"/>
    </source>
</evidence>
<proteinExistence type="predicted"/>
<reference evidence="2 3" key="1">
    <citation type="submission" date="2012-05" db="EMBL/GenBank/DDBJ databases">
        <title>Recombination and specialization in a pathogen metapopulation.</title>
        <authorList>
            <person name="Gardiner A."/>
            <person name="Kemen E."/>
            <person name="Schultz-Larsen T."/>
            <person name="MacLean D."/>
            <person name="Van Oosterhout C."/>
            <person name="Jones J.D.G."/>
        </authorList>
    </citation>
    <scope>NUCLEOTIDE SEQUENCE [LARGE SCALE GENOMIC DNA]</scope>
    <source>
        <strain evidence="2 3">Ac Nc2</strain>
    </source>
</reference>
<dbReference type="Proteomes" id="UP000053237">
    <property type="component" value="Unassembled WGS sequence"/>
</dbReference>
<protein>
    <submittedName>
        <fullName evidence="2">Uncharacterized protein</fullName>
    </submittedName>
</protein>
<gene>
    <name evidence="2" type="ORF">BN9_080730</name>
</gene>
<sequence length="311" mass="35043">MDEHQLSSLWMYLIRDIKKLGCDWIDTAGGVVRYKHKTVISSEKAKIISTLFDRKNAPSIAALEGERSMTKDTRFLATGEILWNDSNKKKKLKRPIRSQRKRGGNADPVKSKLHQGGDGCGVVEEEVTGRSKYTDPCSWRRNYHRYRLSVILFPVSRMQTIADTIAKDPSFSQAAQQIVGYKLRLSSSEEEDLDVLIPFAYNFVIFLVDGGASLSHRISLEHLQCREKASIRVVPTTSNLIYFKRPARSQRLLIHITSANSDSLASKLLEIDEQEIFSVSGMHALNTLRVPFTKSCGRSPSETNTCSSFAQ</sequence>
<comment type="caution">
    <text evidence="2">The sequence shown here is derived from an EMBL/GenBank/DDBJ whole genome shotgun (WGS) entry which is preliminary data.</text>
</comment>
<name>A0A024GKN9_9STRA</name>
<keyword evidence="3" id="KW-1185">Reference proteome</keyword>
<organism evidence="2 3">
    <name type="scientific">Albugo candida</name>
    <dbReference type="NCBI Taxonomy" id="65357"/>
    <lineage>
        <taxon>Eukaryota</taxon>
        <taxon>Sar</taxon>
        <taxon>Stramenopiles</taxon>
        <taxon>Oomycota</taxon>
        <taxon>Peronosporomycetes</taxon>
        <taxon>Albuginales</taxon>
        <taxon>Albuginaceae</taxon>
        <taxon>Albugo</taxon>
    </lineage>
</organism>
<dbReference type="AlphaFoldDB" id="A0A024GKN9"/>
<accession>A0A024GKN9</accession>
<feature type="region of interest" description="Disordered" evidence="1">
    <location>
        <begin position="88"/>
        <end position="118"/>
    </location>
</feature>